<organism evidence="2 3">
    <name type="scientific">Nocardioides acrostichi</name>
    <dbReference type="NCBI Taxonomy" id="2784339"/>
    <lineage>
        <taxon>Bacteria</taxon>
        <taxon>Bacillati</taxon>
        <taxon>Actinomycetota</taxon>
        <taxon>Actinomycetes</taxon>
        <taxon>Propionibacteriales</taxon>
        <taxon>Nocardioidaceae</taxon>
        <taxon>Nocardioides</taxon>
    </lineage>
</organism>
<evidence type="ECO:0000313" key="3">
    <source>
        <dbReference type="Proteomes" id="UP000656804"/>
    </source>
</evidence>
<keyword evidence="1" id="KW-0732">Signal</keyword>
<feature type="chain" id="PRO_5038585275" description="Lipocalin-like domain-containing protein" evidence="1">
    <location>
        <begin position="28"/>
        <end position="152"/>
    </location>
</feature>
<evidence type="ECO:0000256" key="1">
    <source>
        <dbReference type="SAM" id="SignalP"/>
    </source>
</evidence>
<dbReference type="EMBL" id="JADIVZ010000001">
    <property type="protein sequence ID" value="MBF4160433.1"/>
    <property type="molecule type" value="Genomic_DNA"/>
</dbReference>
<sequence length="152" mass="16989">MTAPASRPLLLALLLVATLLVTLSAPSGPTGPSRAVATEPKGGETARILGTWRGRVYGDEGAPAGYRARVRITRNSHGNPHARIRYPGYCRGRWKFVGHAGKRFRFDELITTEHSVCVSDVRVKVRRRAKKLVVRWREPSGDRAHMRARRVR</sequence>
<comment type="caution">
    <text evidence="2">The sequence shown here is derived from an EMBL/GenBank/DDBJ whole genome shotgun (WGS) entry which is preliminary data.</text>
</comment>
<dbReference type="Proteomes" id="UP000656804">
    <property type="component" value="Unassembled WGS sequence"/>
</dbReference>
<evidence type="ECO:0000313" key="2">
    <source>
        <dbReference type="EMBL" id="MBF4160433.1"/>
    </source>
</evidence>
<keyword evidence="3" id="KW-1185">Reference proteome</keyword>
<dbReference type="AlphaFoldDB" id="A0A930Y9J7"/>
<gene>
    <name evidence="2" type="ORF">ISG29_01950</name>
</gene>
<proteinExistence type="predicted"/>
<feature type="signal peptide" evidence="1">
    <location>
        <begin position="1"/>
        <end position="27"/>
    </location>
</feature>
<name>A0A930Y9J7_9ACTN</name>
<accession>A0A930Y9J7</accession>
<protein>
    <recommendedName>
        <fullName evidence="4">Lipocalin-like domain-containing protein</fullName>
    </recommendedName>
</protein>
<reference evidence="2" key="1">
    <citation type="submission" date="2020-11" db="EMBL/GenBank/DDBJ databases">
        <title>Nocardioides sp. CBS4Y-1, whole genome shotgun sequence.</title>
        <authorList>
            <person name="Tuo L."/>
        </authorList>
    </citation>
    <scope>NUCLEOTIDE SEQUENCE</scope>
    <source>
        <strain evidence="2">CBS4Y-1</strain>
    </source>
</reference>
<dbReference type="RefSeq" id="WP_194501662.1">
    <property type="nucleotide sequence ID" value="NZ_JADIVZ010000001.1"/>
</dbReference>
<evidence type="ECO:0008006" key="4">
    <source>
        <dbReference type="Google" id="ProtNLM"/>
    </source>
</evidence>